<evidence type="ECO:0000313" key="3">
    <source>
        <dbReference type="Proteomes" id="UP000318741"/>
    </source>
</evidence>
<dbReference type="AlphaFoldDB" id="A0A517P5D9"/>
<dbReference type="RefSeq" id="WP_145357465.1">
    <property type="nucleotide sequence ID" value="NZ_CP036265.1"/>
</dbReference>
<feature type="region of interest" description="Disordered" evidence="1">
    <location>
        <begin position="206"/>
        <end position="235"/>
    </location>
</feature>
<proteinExistence type="predicted"/>
<name>A0A517P5D9_9PLAN</name>
<dbReference type="Proteomes" id="UP000318741">
    <property type="component" value="Chromosome"/>
</dbReference>
<evidence type="ECO:0000256" key="1">
    <source>
        <dbReference type="SAM" id="MobiDB-lite"/>
    </source>
</evidence>
<sequence>MLPLAVAALAVLPPPAADAGGERATVGLIGYLHDLPETLRVRVTIERRADTREFRSLLSLPMVTPGAVRTVDELVKKLKAELPGVTVLQSSVPAPDGGPAMPVVHLVETSLMTRKDYPLTQKVTIKYEGKVHGFMEQLKKTTGGAVGDVIMFPIPVPPDDNTSPVSVDVTDMPVRDVLTRAVDLEGYRPDVYEAITYPDDWRTVPTEVRFTGPKEEPEMRDDGDGPEEAPQDVDG</sequence>
<feature type="compositionally biased region" description="Basic and acidic residues" evidence="1">
    <location>
        <begin position="212"/>
        <end position="223"/>
    </location>
</feature>
<protein>
    <submittedName>
        <fullName evidence="2">Uncharacterized protein</fullName>
    </submittedName>
</protein>
<reference evidence="2 3" key="1">
    <citation type="submission" date="2019-02" db="EMBL/GenBank/DDBJ databases">
        <title>Deep-cultivation of Planctomycetes and their phenomic and genomic characterization uncovers novel biology.</title>
        <authorList>
            <person name="Wiegand S."/>
            <person name="Jogler M."/>
            <person name="Boedeker C."/>
            <person name="Pinto D."/>
            <person name="Vollmers J."/>
            <person name="Rivas-Marin E."/>
            <person name="Kohn T."/>
            <person name="Peeters S.H."/>
            <person name="Heuer A."/>
            <person name="Rast P."/>
            <person name="Oberbeckmann S."/>
            <person name="Bunk B."/>
            <person name="Jeske O."/>
            <person name="Meyerdierks A."/>
            <person name="Storesund J.E."/>
            <person name="Kallscheuer N."/>
            <person name="Luecker S."/>
            <person name="Lage O.M."/>
            <person name="Pohl T."/>
            <person name="Merkel B.J."/>
            <person name="Hornburger P."/>
            <person name="Mueller R.-W."/>
            <person name="Bruemmer F."/>
            <person name="Labrenz M."/>
            <person name="Spormann A.M."/>
            <person name="Op den Camp H."/>
            <person name="Overmann J."/>
            <person name="Amann R."/>
            <person name="Jetten M.S.M."/>
            <person name="Mascher T."/>
            <person name="Medema M.H."/>
            <person name="Devos D.P."/>
            <person name="Kaster A.-K."/>
            <person name="Ovreas L."/>
            <person name="Rohde M."/>
            <person name="Galperin M.Y."/>
            <person name="Jogler C."/>
        </authorList>
    </citation>
    <scope>NUCLEOTIDE SEQUENCE [LARGE SCALE GENOMIC DNA]</scope>
    <source>
        <strain evidence="2 3">CA12</strain>
    </source>
</reference>
<dbReference type="EMBL" id="CP036265">
    <property type="protein sequence ID" value="QDT14584.1"/>
    <property type="molecule type" value="Genomic_DNA"/>
</dbReference>
<dbReference type="KEGG" id="acaf:CA12_06590"/>
<keyword evidence="3" id="KW-1185">Reference proteome</keyword>
<organism evidence="2 3">
    <name type="scientific">Alienimonas californiensis</name>
    <dbReference type="NCBI Taxonomy" id="2527989"/>
    <lineage>
        <taxon>Bacteria</taxon>
        <taxon>Pseudomonadati</taxon>
        <taxon>Planctomycetota</taxon>
        <taxon>Planctomycetia</taxon>
        <taxon>Planctomycetales</taxon>
        <taxon>Planctomycetaceae</taxon>
        <taxon>Alienimonas</taxon>
    </lineage>
</organism>
<feature type="compositionally biased region" description="Acidic residues" evidence="1">
    <location>
        <begin position="224"/>
        <end position="235"/>
    </location>
</feature>
<evidence type="ECO:0000313" key="2">
    <source>
        <dbReference type="EMBL" id="QDT14584.1"/>
    </source>
</evidence>
<gene>
    <name evidence="2" type="ORF">CA12_06590</name>
</gene>
<accession>A0A517P5D9</accession>